<organism evidence="5 6">
    <name type="scientific">Halorubrum lacusprofundi (strain ATCC 49239 / DSM 5036 / JCM 8891 / ACAM 34)</name>
    <dbReference type="NCBI Taxonomy" id="416348"/>
    <lineage>
        <taxon>Archaea</taxon>
        <taxon>Methanobacteriati</taxon>
        <taxon>Methanobacteriota</taxon>
        <taxon>Stenosarchaea group</taxon>
        <taxon>Halobacteria</taxon>
        <taxon>Halobacteriales</taxon>
        <taxon>Haloferacaceae</taxon>
        <taxon>Halorubrum</taxon>
    </lineage>
</organism>
<evidence type="ECO:0000256" key="1">
    <source>
        <dbReference type="ARBA" id="ARBA00022737"/>
    </source>
</evidence>
<keyword evidence="2" id="KW-0129">CBS domain</keyword>
<evidence type="ECO:0000313" key="6">
    <source>
        <dbReference type="Proteomes" id="UP000000740"/>
    </source>
</evidence>
<feature type="domain" description="CBS" evidence="4">
    <location>
        <begin position="223"/>
        <end position="281"/>
    </location>
</feature>
<dbReference type="EMBL" id="CP001367">
    <property type="protein sequence ID" value="ACM59052.1"/>
    <property type="molecule type" value="Genomic_DNA"/>
</dbReference>
<dbReference type="CDD" id="cd04632">
    <property type="entry name" value="CBS_pair_arch1_repeat2"/>
    <property type="match status" value="1"/>
</dbReference>
<proteinExistence type="predicted"/>
<dbReference type="SUPFAM" id="SSF69754">
    <property type="entry name" value="Ribosome binding protein Y (YfiA homologue)"/>
    <property type="match status" value="1"/>
</dbReference>
<sequence>MNISEILSPKFTEFDIGTPLSKVAGAFENQELDAVVVTDGDEYRGVVSRRQLASSSNQPSAKVGSRVQHVPTVNRTADVREVARLMIGSGAKTLPVLDDDRVVGIVTGDSILEAVQSFLSAVTVADAYTEKLISAAPDTTIGKALNTLREGRIAHLPVVDDGEAVGMVSLYDIVDFTTRGGTKSQGGSPGNFGGRHGGERHGGLGAREGDSDRMLDLPVRNLMSDVVVTVRRSAPLDEVVETMFEREISSLVVLGDQSSEPIGVVTKTDVLEALTWEQEDRNAVQVFGLDLLDGMDYDGVSALIENMTSKYGDMSVIKASIELHEHKEQSRGMPLVLARIRLVTDRGYFTADGEGYGASHALRLAANKVERQILKGKTYRRSKKRPDSREQETLYGWWLTGDSFDFPEGNE</sequence>
<dbReference type="PROSITE" id="PS51371">
    <property type="entry name" value="CBS"/>
    <property type="match status" value="3"/>
</dbReference>
<dbReference type="CDD" id="cd17780">
    <property type="entry name" value="CBS_pair_arch1_repeat1"/>
    <property type="match status" value="1"/>
</dbReference>
<feature type="region of interest" description="Disordered" evidence="3">
    <location>
        <begin position="181"/>
        <end position="210"/>
    </location>
</feature>
<dbReference type="PANTHER" id="PTHR48108:SF35">
    <property type="entry name" value="ZINC METALLOPROTEASE MJ0392"/>
    <property type="match status" value="1"/>
</dbReference>
<dbReference type="Pfam" id="PF00571">
    <property type="entry name" value="CBS"/>
    <property type="match status" value="4"/>
</dbReference>
<dbReference type="InterPro" id="IPR046342">
    <property type="entry name" value="CBS_dom_sf"/>
</dbReference>
<reference evidence="5 6" key="1">
    <citation type="journal article" date="2016" name="Stand. Genomic Sci.">
        <title>Complete genome sequence of the Antarctic Halorubrum lacusprofundi type strain ACAM 34.</title>
        <authorList>
            <person name="Anderson I.J."/>
            <person name="DasSarma P."/>
            <person name="Lucas S."/>
            <person name="Copeland A."/>
            <person name="Lapidus A."/>
            <person name="Del Rio T.G."/>
            <person name="Tice H."/>
            <person name="Dalin E."/>
            <person name="Bruce D.C."/>
            <person name="Goodwin L."/>
            <person name="Pitluck S."/>
            <person name="Sims D."/>
            <person name="Brettin T.S."/>
            <person name="Detter J.C."/>
            <person name="Han C.S."/>
            <person name="Larimer F."/>
            <person name="Hauser L."/>
            <person name="Land M."/>
            <person name="Ivanova N."/>
            <person name="Richardson P."/>
            <person name="Cavicchioli R."/>
            <person name="DasSarma S."/>
            <person name="Woese C.R."/>
            <person name="Kyrpides N.C."/>
        </authorList>
    </citation>
    <scope>NUCLEOTIDE SEQUENCE [LARGE SCALE GENOMIC DNA]</scope>
    <source>
        <strain evidence="6">ATCC 49239 / DSM 5036 / JCM 8891 / ACAM 34</strain>
    </source>
</reference>
<protein>
    <submittedName>
        <fullName evidence="5">CBS domain containing protein</fullName>
    </submittedName>
</protein>
<feature type="compositionally biased region" description="Basic and acidic residues" evidence="3">
    <location>
        <begin position="196"/>
        <end position="210"/>
    </location>
</feature>
<keyword evidence="1" id="KW-0677">Repeat</keyword>
<feature type="domain" description="CBS" evidence="4">
    <location>
        <begin position="128"/>
        <end position="184"/>
    </location>
</feature>
<dbReference type="GeneID" id="7402388"/>
<accession>B9LX61</accession>
<keyword evidence="6" id="KW-1185">Reference proteome</keyword>
<name>B9LX61_HALLT</name>
<dbReference type="KEGG" id="hla:Hlac_3545"/>
<evidence type="ECO:0000256" key="2">
    <source>
        <dbReference type="PROSITE-ProRule" id="PRU00703"/>
    </source>
</evidence>
<dbReference type="Proteomes" id="UP000000740">
    <property type="component" value="Plasmid pHLAC01"/>
</dbReference>
<dbReference type="SUPFAM" id="SSF54631">
    <property type="entry name" value="CBS-domain pair"/>
    <property type="match status" value="2"/>
</dbReference>
<dbReference type="PANTHER" id="PTHR48108">
    <property type="entry name" value="CBS DOMAIN-CONTAINING PROTEIN CBSX2, CHLOROPLASTIC"/>
    <property type="match status" value="1"/>
</dbReference>
<feature type="compositionally biased region" description="Gly residues" evidence="3">
    <location>
        <begin position="183"/>
        <end position="195"/>
    </location>
</feature>
<geneLocation type="plasmid" evidence="5 6">
    <name>pHLAC01</name>
</geneLocation>
<dbReference type="eggNOG" id="arCOG00601">
    <property type="taxonomic scope" value="Archaea"/>
</dbReference>
<dbReference type="InterPro" id="IPR000644">
    <property type="entry name" value="CBS_dom"/>
</dbReference>
<gene>
    <name evidence="5" type="ordered locus">Hlac_3545</name>
</gene>
<evidence type="ECO:0000256" key="3">
    <source>
        <dbReference type="SAM" id="MobiDB-lite"/>
    </source>
</evidence>
<dbReference type="InterPro" id="IPR051462">
    <property type="entry name" value="CBS_domain-containing"/>
</dbReference>
<feature type="domain" description="CBS" evidence="4">
    <location>
        <begin position="64"/>
        <end position="122"/>
    </location>
</feature>
<evidence type="ECO:0000313" key="5">
    <source>
        <dbReference type="EMBL" id="ACM59052.1"/>
    </source>
</evidence>
<dbReference type="SMART" id="SM00116">
    <property type="entry name" value="CBS"/>
    <property type="match status" value="4"/>
</dbReference>
<dbReference type="Gene3D" id="3.10.580.10">
    <property type="entry name" value="CBS-domain"/>
    <property type="match status" value="3"/>
</dbReference>
<dbReference type="AlphaFoldDB" id="B9LX61"/>
<keyword evidence="5" id="KW-0614">Plasmid</keyword>
<dbReference type="InterPro" id="IPR036567">
    <property type="entry name" value="RHF-like"/>
</dbReference>
<evidence type="ECO:0000259" key="4">
    <source>
        <dbReference type="PROSITE" id="PS51371"/>
    </source>
</evidence>
<dbReference type="HOGENOM" id="CLU_035203_0_0_2"/>
<dbReference type="RefSeq" id="WP_012660252.1">
    <property type="nucleotide sequence ID" value="NC_012030.1"/>
</dbReference>